<protein>
    <submittedName>
        <fullName evidence="3">Uncharacterized protein</fullName>
    </submittedName>
</protein>
<name>A0AAV3NQ34_LITER</name>
<keyword evidence="1" id="KW-0175">Coiled coil</keyword>
<feature type="region of interest" description="Disordered" evidence="2">
    <location>
        <begin position="537"/>
        <end position="567"/>
    </location>
</feature>
<feature type="compositionally biased region" description="Low complexity" evidence="2">
    <location>
        <begin position="18"/>
        <end position="30"/>
    </location>
</feature>
<sequence>MGPPANIPPARGSSIAQSKPPKGKGSSEPPTLEQVRAKTVSGLITEVQFQPIRNHYNFPEWMKTRISDEGENIDTPVTKTEAPKEGMPPSTLRQTAIFWEVLNYGLQLPVAGFVDEVLVTLDRAPGQLMPFAWFVLTSEVAKLRAGFPEALSQEVFCDRDVLIKAGLTKGVENFPKFTLMALRSRKNAFENCIMPHKVAYKSITLGKDVLARISKRKGSSVPEASTAPKKSKNTPKVPVPETTSPASEALVEAFGPPSSRAHDPITIVIPDRVSPSLGKSSTSSELPQSTLPVSESSLGFEGPCVPTPYIFPSGITVTEETVSKVKSSTASLLMKNCMLRRDIEGIMTCAFPEELHDTFEFATECAYGLPLKWKEAKHYLAKFAEKNSSLEERLNEALARADDAENKYQDLLAVRDGLIKSKTDLTDRYEADMAALKRSLKESQQTPHGLRTQLDSSKLLLADTEKWLEELSLRPSPEVIVEAFKKIDTYRDLLIDNTVSIMKDFNSEVYPEFLGTHSFCPEFVEKTFGKEYVVELTGSEEEDTKSTNPGDDDVFVEDAPAEDASIA</sequence>
<dbReference type="AlphaFoldDB" id="A0AAV3NQ34"/>
<feature type="coiled-coil region" evidence="1">
    <location>
        <begin position="380"/>
        <end position="446"/>
    </location>
</feature>
<comment type="caution">
    <text evidence="3">The sequence shown here is derived from an EMBL/GenBank/DDBJ whole genome shotgun (WGS) entry which is preliminary data.</text>
</comment>
<dbReference type="EMBL" id="BAABME010000119">
    <property type="protein sequence ID" value="GAA0139782.1"/>
    <property type="molecule type" value="Genomic_DNA"/>
</dbReference>
<evidence type="ECO:0000313" key="3">
    <source>
        <dbReference type="EMBL" id="GAA0139782.1"/>
    </source>
</evidence>
<gene>
    <name evidence="3" type="ORF">LIER_01262</name>
</gene>
<evidence type="ECO:0000256" key="1">
    <source>
        <dbReference type="SAM" id="Coils"/>
    </source>
</evidence>
<dbReference type="Proteomes" id="UP001454036">
    <property type="component" value="Unassembled WGS sequence"/>
</dbReference>
<proteinExistence type="predicted"/>
<organism evidence="3 4">
    <name type="scientific">Lithospermum erythrorhizon</name>
    <name type="common">Purple gromwell</name>
    <name type="synonym">Lithospermum officinale var. erythrorhizon</name>
    <dbReference type="NCBI Taxonomy" id="34254"/>
    <lineage>
        <taxon>Eukaryota</taxon>
        <taxon>Viridiplantae</taxon>
        <taxon>Streptophyta</taxon>
        <taxon>Embryophyta</taxon>
        <taxon>Tracheophyta</taxon>
        <taxon>Spermatophyta</taxon>
        <taxon>Magnoliopsida</taxon>
        <taxon>eudicotyledons</taxon>
        <taxon>Gunneridae</taxon>
        <taxon>Pentapetalae</taxon>
        <taxon>asterids</taxon>
        <taxon>lamiids</taxon>
        <taxon>Boraginales</taxon>
        <taxon>Boraginaceae</taxon>
        <taxon>Boraginoideae</taxon>
        <taxon>Lithospermeae</taxon>
        <taxon>Lithospermum</taxon>
    </lineage>
</organism>
<evidence type="ECO:0000313" key="4">
    <source>
        <dbReference type="Proteomes" id="UP001454036"/>
    </source>
</evidence>
<accession>A0AAV3NQ34</accession>
<feature type="compositionally biased region" description="Acidic residues" evidence="2">
    <location>
        <begin position="550"/>
        <end position="561"/>
    </location>
</feature>
<feature type="region of interest" description="Disordered" evidence="2">
    <location>
        <begin position="1"/>
        <end position="31"/>
    </location>
</feature>
<keyword evidence="4" id="KW-1185">Reference proteome</keyword>
<evidence type="ECO:0000256" key="2">
    <source>
        <dbReference type="SAM" id="MobiDB-lite"/>
    </source>
</evidence>
<feature type="region of interest" description="Disordered" evidence="2">
    <location>
        <begin position="216"/>
        <end position="245"/>
    </location>
</feature>
<reference evidence="3 4" key="1">
    <citation type="submission" date="2024-01" db="EMBL/GenBank/DDBJ databases">
        <title>The complete chloroplast genome sequence of Lithospermum erythrorhizon: insights into the phylogenetic relationship among Boraginaceae species and the maternal lineages of purple gromwells.</title>
        <authorList>
            <person name="Okada T."/>
            <person name="Watanabe K."/>
        </authorList>
    </citation>
    <scope>NUCLEOTIDE SEQUENCE [LARGE SCALE GENOMIC DNA]</scope>
</reference>